<dbReference type="AlphaFoldDB" id="A7T366"/>
<keyword evidence="1" id="KW-0472">Membrane</keyword>
<evidence type="ECO:0000313" key="4">
    <source>
        <dbReference type="Proteomes" id="UP000001593"/>
    </source>
</evidence>
<dbReference type="EMBL" id="DS470414">
    <property type="protein sequence ID" value="EDO29599.1"/>
    <property type="molecule type" value="Genomic_DNA"/>
</dbReference>
<dbReference type="Pfam" id="PF02737">
    <property type="entry name" value="3HCDH_N"/>
    <property type="match status" value="1"/>
</dbReference>
<dbReference type="InParanoid" id="A7T366"/>
<keyword evidence="1" id="KW-1133">Transmembrane helix</keyword>
<name>A7T366_NEMVE</name>
<dbReference type="InterPro" id="IPR036291">
    <property type="entry name" value="NAD(P)-bd_dom_sf"/>
</dbReference>
<sequence>MPFFRNSATLAKLSPTIKAMMPFFGQFGQDSQTVPYYSVAVLGAGLMGAGVVQVSLQKFPHVIMKDNVIEGLARGTQQIYKGLNSKVKRRTISSFERDRILSSLDGQIDYKGFEKADMVIEAVFEDLGIKHKVIKEVEQVDCDIECYC</sequence>
<dbReference type="PhylomeDB" id="A7T366"/>
<dbReference type="STRING" id="45351.A7T366"/>
<keyword evidence="1" id="KW-0812">Transmembrane</keyword>
<evidence type="ECO:0000313" key="3">
    <source>
        <dbReference type="EMBL" id="EDO29599.1"/>
    </source>
</evidence>
<feature type="transmembrane region" description="Helical" evidence="1">
    <location>
        <begin position="36"/>
        <end position="56"/>
    </location>
</feature>
<reference evidence="3 4" key="1">
    <citation type="journal article" date="2007" name="Science">
        <title>Sea anemone genome reveals ancestral eumetazoan gene repertoire and genomic organization.</title>
        <authorList>
            <person name="Putnam N.H."/>
            <person name="Srivastava M."/>
            <person name="Hellsten U."/>
            <person name="Dirks B."/>
            <person name="Chapman J."/>
            <person name="Salamov A."/>
            <person name="Terry A."/>
            <person name="Shapiro H."/>
            <person name="Lindquist E."/>
            <person name="Kapitonov V.V."/>
            <person name="Jurka J."/>
            <person name="Genikhovich G."/>
            <person name="Grigoriev I.V."/>
            <person name="Lucas S.M."/>
            <person name="Steele R.E."/>
            <person name="Finnerty J.R."/>
            <person name="Technau U."/>
            <person name="Martindale M.Q."/>
            <person name="Rokhsar D.S."/>
        </authorList>
    </citation>
    <scope>NUCLEOTIDE SEQUENCE [LARGE SCALE GENOMIC DNA]</scope>
    <source>
        <strain evidence="4">CH2 X CH6</strain>
    </source>
</reference>
<accession>A7T366</accession>
<dbReference type="InterPro" id="IPR050136">
    <property type="entry name" value="FA_oxidation_alpha_subunit"/>
</dbReference>
<feature type="domain" description="3-hydroxyacyl-CoA dehydrogenase NAD binding" evidence="2">
    <location>
        <begin position="38"/>
        <end position="140"/>
    </location>
</feature>
<dbReference type="eggNOG" id="KOG1683">
    <property type="taxonomic scope" value="Eukaryota"/>
</dbReference>
<protein>
    <recommendedName>
        <fullName evidence="2">3-hydroxyacyl-CoA dehydrogenase NAD binding domain-containing protein</fullName>
    </recommendedName>
</protein>
<gene>
    <name evidence="3" type="ORF">NEMVEDRAFT_v1g221675</name>
</gene>
<dbReference type="InterPro" id="IPR006176">
    <property type="entry name" value="3-OHacyl-CoA_DH_NAD-bd"/>
</dbReference>
<dbReference type="GO" id="GO:0006631">
    <property type="term" value="P:fatty acid metabolic process"/>
    <property type="evidence" value="ECO:0007669"/>
    <property type="project" value="InterPro"/>
</dbReference>
<evidence type="ECO:0000259" key="2">
    <source>
        <dbReference type="Pfam" id="PF02737"/>
    </source>
</evidence>
<dbReference type="Gene3D" id="3.40.50.720">
    <property type="entry name" value="NAD(P)-binding Rossmann-like Domain"/>
    <property type="match status" value="1"/>
</dbReference>
<evidence type="ECO:0000256" key="1">
    <source>
        <dbReference type="SAM" id="Phobius"/>
    </source>
</evidence>
<dbReference type="GO" id="GO:0016616">
    <property type="term" value="F:oxidoreductase activity, acting on the CH-OH group of donors, NAD or NADP as acceptor"/>
    <property type="evidence" value="ECO:0007669"/>
    <property type="project" value="UniProtKB-ARBA"/>
</dbReference>
<organism evidence="3 4">
    <name type="scientific">Nematostella vectensis</name>
    <name type="common">Starlet sea anemone</name>
    <dbReference type="NCBI Taxonomy" id="45351"/>
    <lineage>
        <taxon>Eukaryota</taxon>
        <taxon>Metazoa</taxon>
        <taxon>Cnidaria</taxon>
        <taxon>Anthozoa</taxon>
        <taxon>Hexacorallia</taxon>
        <taxon>Actiniaria</taxon>
        <taxon>Edwardsiidae</taxon>
        <taxon>Nematostella</taxon>
    </lineage>
</organism>
<dbReference type="FunFam" id="3.40.50.720:FF:001420">
    <property type="entry name" value="Zgc:158138 protein"/>
    <property type="match status" value="1"/>
</dbReference>
<keyword evidence="4" id="KW-1185">Reference proteome</keyword>
<dbReference type="HOGENOM" id="CLU_1760948_0_0_1"/>
<dbReference type="Proteomes" id="UP000001593">
    <property type="component" value="Unassembled WGS sequence"/>
</dbReference>
<dbReference type="SUPFAM" id="SSF51735">
    <property type="entry name" value="NAD(P)-binding Rossmann-fold domains"/>
    <property type="match status" value="1"/>
</dbReference>
<proteinExistence type="predicted"/>
<dbReference type="PANTHER" id="PTHR43612:SF3">
    <property type="entry name" value="TRIFUNCTIONAL ENZYME SUBUNIT ALPHA, MITOCHONDRIAL"/>
    <property type="match status" value="1"/>
</dbReference>
<dbReference type="GO" id="GO:0070403">
    <property type="term" value="F:NAD+ binding"/>
    <property type="evidence" value="ECO:0007669"/>
    <property type="project" value="InterPro"/>
</dbReference>
<dbReference type="PANTHER" id="PTHR43612">
    <property type="entry name" value="TRIFUNCTIONAL ENZYME SUBUNIT ALPHA"/>
    <property type="match status" value="1"/>
</dbReference>